<evidence type="ECO:0000256" key="1">
    <source>
        <dbReference type="SAM" id="MobiDB-lite"/>
    </source>
</evidence>
<gene>
    <name evidence="3" type="ORF">CEXT_546781</name>
</gene>
<feature type="transmembrane region" description="Helical" evidence="2">
    <location>
        <begin position="49"/>
        <end position="66"/>
    </location>
</feature>
<organism evidence="3 4">
    <name type="scientific">Caerostris extrusa</name>
    <name type="common">Bark spider</name>
    <name type="synonym">Caerostris bankana</name>
    <dbReference type="NCBI Taxonomy" id="172846"/>
    <lineage>
        <taxon>Eukaryota</taxon>
        <taxon>Metazoa</taxon>
        <taxon>Ecdysozoa</taxon>
        <taxon>Arthropoda</taxon>
        <taxon>Chelicerata</taxon>
        <taxon>Arachnida</taxon>
        <taxon>Araneae</taxon>
        <taxon>Araneomorphae</taxon>
        <taxon>Entelegynae</taxon>
        <taxon>Araneoidea</taxon>
        <taxon>Araneidae</taxon>
        <taxon>Caerostris</taxon>
    </lineage>
</organism>
<feature type="region of interest" description="Disordered" evidence="1">
    <location>
        <begin position="1"/>
        <end position="21"/>
    </location>
</feature>
<keyword evidence="2" id="KW-1133">Transmembrane helix</keyword>
<name>A0AAV4YB52_CAEEX</name>
<dbReference type="EMBL" id="BPLR01001601">
    <property type="protein sequence ID" value="GIZ03429.1"/>
    <property type="molecule type" value="Genomic_DNA"/>
</dbReference>
<protein>
    <submittedName>
        <fullName evidence="3">Uncharacterized protein</fullName>
    </submittedName>
</protein>
<accession>A0AAV4YB52</accession>
<evidence type="ECO:0000313" key="4">
    <source>
        <dbReference type="Proteomes" id="UP001054945"/>
    </source>
</evidence>
<reference evidence="3 4" key="1">
    <citation type="submission" date="2021-06" db="EMBL/GenBank/DDBJ databases">
        <title>Caerostris extrusa draft genome.</title>
        <authorList>
            <person name="Kono N."/>
            <person name="Arakawa K."/>
        </authorList>
    </citation>
    <scope>NUCLEOTIDE SEQUENCE [LARGE SCALE GENOMIC DNA]</scope>
</reference>
<comment type="caution">
    <text evidence="3">The sequence shown here is derived from an EMBL/GenBank/DDBJ whole genome shotgun (WGS) entry which is preliminary data.</text>
</comment>
<evidence type="ECO:0000313" key="3">
    <source>
        <dbReference type="EMBL" id="GIZ03429.1"/>
    </source>
</evidence>
<dbReference type="AlphaFoldDB" id="A0AAV4YB52"/>
<proteinExistence type="predicted"/>
<keyword evidence="2" id="KW-0812">Transmembrane</keyword>
<evidence type="ECO:0000256" key="2">
    <source>
        <dbReference type="SAM" id="Phobius"/>
    </source>
</evidence>
<keyword evidence="4" id="KW-1185">Reference proteome</keyword>
<sequence>MSLTWRHIGHDPDSSWHPNRSPRKEMEAVMIRFHTVRDCREYYFYMKRILFSSFALFILSLGRGLIRQRSDSENRIFPLSERRRRITGEEKFLLVPRIILDHS</sequence>
<dbReference type="Proteomes" id="UP001054945">
    <property type="component" value="Unassembled WGS sequence"/>
</dbReference>
<keyword evidence="2" id="KW-0472">Membrane</keyword>